<feature type="binding site" evidence="8">
    <location>
        <position position="198"/>
    </location>
    <ligand>
        <name>Zn(2+)</name>
        <dbReference type="ChEBI" id="CHEBI:29105"/>
    </ligand>
</feature>
<dbReference type="SMR" id="A0A2K1KBP3"/>
<dbReference type="PaxDb" id="3218-PP1S264_55V6.1"/>
<dbReference type="GeneID" id="112284757"/>
<dbReference type="Gramene" id="Pp3c7_14450V3.2">
    <property type="protein sequence ID" value="Pp3c7_14450V3.2"/>
    <property type="gene ID" value="Pp3c7_14450"/>
</dbReference>
<dbReference type="Pfam" id="PF00484">
    <property type="entry name" value="Pro_CA"/>
    <property type="match status" value="1"/>
</dbReference>
<dbReference type="PANTHER" id="PTHR11002">
    <property type="entry name" value="CARBONIC ANHYDRASE"/>
    <property type="match status" value="1"/>
</dbReference>
<evidence type="ECO:0000256" key="3">
    <source>
        <dbReference type="ARBA" id="ARBA00012925"/>
    </source>
</evidence>
<dbReference type="Gramene" id="Pp3c7_14450V3.1">
    <property type="protein sequence ID" value="Pp3c7_14450V3.1"/>
    <property type="gene ID" value="Pp3c7_14450"/>
</dbReference>
<evidence type="ECO:0000313" key="11">
    <source>
        <dbReference type="EnsemblPlants" id="Pp3c7_14450V3.1"/>
    </source>
</evidence>
<dbReference type="STRING" id="3218.A0A2K1KBP3"/>
<dbReference type="Gramene" id="Pp3c7_14450V3.3">
    <property type="protein sequence ID" value="Pp3c7_14450V3.3"/>
    <property type="gene ID" value="Pp3c7_14450"/>
</dbReference>
<evidence type="ECO:0000313" key="10">
    <source>
        <dbReference type="EMBL" id="PNR51199.1"/>
    </source>
</evidence>
<accession>A0A2K1KBP3</accession>
<sequence>MAASTVAMSQHACVALNGGLCGSNVLSTRTESGVSFARTPLVKTGLAVERSAKRLVPISAHVDGLGATLPSGFEMTDYTVVDESFSGSLGGGIMEKIANGFKSFKENNFRSNPEIFEPLKKGQAPEVMIIACADSRVCPTMLHGLDAGEAFIVRSVANLVPAYDPSMENGPHGTSAAILYAVTVLGVKKVIVMGHSSCGGIKALMTMNEFDKDFVGSWVKIGLPAKESTLEAVGDKPLAEQCTFCEKEAVNNSLKNLLTFDFVEEGVRSGELEIFGMHYDFHDGKLTSWKATPSKVAVSASVSL</sequence>
<feature type="binding site" evidence="8">
    <location>
        <position position="134"/>
    </location>
    <ligand>
        <name>Zn(2+)</name>
        <dbReference type="ChEBI" id="CHEBI:29105"/>
    </ligand>
</feature>
<dbReference type="GO" id="GO:0004089">
    <property type="term" value="F:carbonate dehydratase activity"/>
    <property type="evidence" value="ECO:0007669"/>
    <property type="project" value="UniProtKB-UniRule"/>
</dbReference>
<dbReference type="InterPro" id="IPR001765">
    <property type="entry name" value="Carbonic_anhydrase"/>
</dbReference>
<dbReference type="InterPro" id="IPR036874">
    <property type="entry name" value="Carbonic_anhydrase_sf"/>
</dbReference>
<keyword evidence="5 8" id="KW-0862">Zinc</keyword>
<proteinExistence type="inferred from homology"/>
<dbReference type="GO" id="GO:0015976">
    <property type="term" value="P:carbon utilization"/>
    <property type="evidence" value="ECO:0007669"/>
    <property type="project" value="InterPro"/>
</dbReference>
<dbReference type="SUPFAM" id="SSF53056">
    <property type="entry name" value="beta-carbonic anhydrase, cab"/>
    <property type="match status" value="1"/>
</dbReference>
<evidence type="ECO:0000313" key="12">
    <source>
        <dbReference type="Proteomes" id="UP000006727"/>
    </source>
</evidence>
<evidence type="ECO:0000256" key="4">
    <source>
        <dbReference type="ARBA" id="ARBA00022723"/>
    </source>
</evidence>
<dbReference type="InterPro" id="IPR045066">
    <property type="entry name" value="Beta_CA_cladeB"/>
</dbReference>
<evidence type="ECO:0000256" key="5">
    <source>
        <dbReference type="ARBA" id="ARBA00022833"/>
    </source>
</evidence>
<dbReference type="AlphaFoldDB" id="A0A2K1KBP3"/>
<dbReference type="EnsemblPlants" id="Pp3c7_14450V3.3">
    <property type="protein sequence ID" value="Pp3c7_14450V3.3"/>
    <property type="gene ID" value="Pp3c7_14450"/>
</dbReference>
<dbReference type="EC" id="4.2.1.1" evidence="3 9"/>
<dbReference type="EnsemblPlants" id="Pp3c7_14450V3.2">
    <property type="protein sequence ID" value="Pp3c7_14450V3.2"/>
    <property type="gene ID" value="Pp3c7_14450"/>
</dbReference>
<reference evidence="10 12" key="2">
    <citation type="journal article" date="2018" name="Plant J.">
        <title>The Physcomitrella patens chromosome-scale assembly reveals moss genome structure and evolution.</title>
        <authorList>
            <person name="Lang D."/>
            <person name="Ullrich K.K."/>
            <person name="Murat F."/>
            <person name="Fuchs J."/>
            <person name="Jenkins J."/>
            <person name="Haas F.B."/>
            <person name="Piednoel M."/>
            <person name="Gundlach H."/>
            <person name="Van Bel M."/>
            <person name="Meyberg R."/>
            <person name="Vives C."/>
            <person name="Morata J."/>
            <person name="Symeonidi A."/>
            <person name="Hiss M."/>
            <person name="Muchero W."/>
            <person name="Kamisugi Y."/>
            <person name="Saleh O."/>
            <person name="Blanc G."/>
            <person name="Decker E.L."/>
            <person name="van Gessel N."/>
            <person name="Grimwood J."/>
            <person name="Hayes R.D."/>
            <person name="Graham S.W."/>
            <person name="Gunter L.E."/>
            <person name="McDaniel S.F."/>
            <person name="Hoernstein S.N.W."/>
            <person name="Larsson A."/>
            <person name="Li F.W."/>
            <person name="Perroud P.F."/>
            <person name="Phillips J."/>
            <person name="Ranjan P."/>
            <person name="Rokshar D.S."/>
            <person name="Rothfels C.J."/>
            <person name="Schneider L."/>
            <person name="Shu S."/>
            <person name="Stevenson D.W."/>
            <person name="Thummler F."/>
            <person name="Tillich M."/>
            <person name="Villarreal Aguilar J.C."/>
            <person name="Widiez T."/>
            <person name="Wong G.K."/>
            <person name="Wymore A."/>
            <person name="Zhang Y."/>
            <person name="Zimmer A.D."/>
            <person name="Quatrano R.S."/>
            <person name="Mayer K.F.X."/>
            <person name="Goodstein D."/>
            <person name="Casacuberta J.M."/>
            <person name="Vandepoele K."/>
            <person name="Reski R."/>
            <person name="Cuming A.C."/>
            <person name="Tuskan G.A."/>
            <person name="Maumus F."/>
            <person name="Salse J."/>
            <person name="Schmutz J."/>
            <person name="Rensing S.A."/>
        </authorList>
    </citation>
    <scope>NUCLEOTIDE SEQUENCE [LARGE SCALE GENOMIC DNA]</scope>
    <source>
        <strain evidence="11 12">cv. Gransden 2004</strain>
    </source>
</reference>
<evidence type="ECO:0000256" key="9">
    <source>
        <dbReference type="RuleBase" id="RU003956"/>
    </source>
</evidence>
<dbReference type="SMART" id="SM00947">
    <property type="entry name" value="Pro_CA"/>
    <property type="match status" value="1"/>
</dbReference>
<evidence type="ECO:0000256" key="7">
    <source>
        <dbReference type="ARBA" id="ARBA00048348"/>
    </source>
</evidence>
<dbReference type="Gene3D" id="3.40.1050.10">
    <property type="entry name" value="Carbonic anhydrase"/>
    <property type="match status" value="1"/>
</dbReference>
<organism evidence="10">
    <name type="scientific">Physcomitrium patens</name>
    <name type="common">Spreading-leaved earth moss</name>
    <name type="synonym">Physcomitrella patens</name>
    <dbReference type="NCBI Taxonomy" id="3218"/>
    <lineage>
        <taxon>Eukaryota</taxon>
        <taxon>Viridiplantae</taxon>
        <taxon>Streptophyta</taxon>
        <taxon>Embryophyta</taxon>
        <taxon>Bryophyta</taxon>
        <taxon>Bryophytina</taxon>
        <taxon>Bryopsida</taxon>
        <taxon>Funariidae</taxon>
        <taxon>Funariales</taxon>
        <taxon>Funariaceae</taxon>
        <taxon>Physcomitrium</taxon>
    </lineage>
</organism>
<feature type="binding site" evidence="8">
    <location>
        <position position="195"/>
    </location>
    <ligand>
        <name>Zn(2+)</name>
        <dbReference type="ChEBI" id="CHEBI:29105"/>
    </ligand>
</feature>
<dbReference type="PANTHER" id="PTHR11002:SF76">
    <property type="entry name" value="CARBONIC ANHYDRASE"/>
    <property type="match status" value="1"/>
</dbReference>
<evidence type="ECO:0000256" key="6">
    <source>
        <dbReference type="ARBA" id="ARBA00023239"/>
    </source>
</evidence>
<protein>
    <recommendedName>
        <fullName evidence="3 9">Carbonic anhydrase</fullName>
        <ecNumber evidence="3 9">4.2.1.1</ecNumber>
    </recommendedName>
    <alternativeName>
        <fullName evidence="9">Carbonate dehydratase</fullName>
    </alternativeName>
</protein>
<dbReference type="Proteomes" id="UP000006727">
    <property type="component" value="Chromosome 7"/>
</dbReference>
<dbReference type="OrthoDB" id="10248475at2759"/>
<comment type="function">
    <text evidence="1 9">Reversible hydration of carbon dioxide.</text>
</comment>
<name>A0A2K1KBP3_PHYPA</name>
<comment type="cofactor">
    <cofactor evidence="8">
        <name>Zn(2+)</name>
        <dbReference type="ChEBI" id="CHEBI:29105"/>
    </cofactor>
    <text evidence="8">Binds 1 zinc ion per subunit.</text>
</comment>
<dbReference type="OMA" id="FMQENRD"/>
<dbReference type="PROSITE" id="PS00704">
    <property type="entry name" value="PROK_CO2_ANHYDRASE_1"/>
    <property type="match status" value="1"/>
</dbReference>
<dbReference type="EnsemblPlants" id="Pp3c7_14450V3.1">
    <property type="protein sequence ID" value="Pp3c7_14450V3.1"/>
    <property type="gene ID" value="Pp3c7_14450"/>
</dbReference>
<comment type="catalytic activity">
    <reaction evidence="7 9">
        <text>hydrogencarbonate + H(+) = CO2 + H2O</text>
        <dbReference type="Rhea" id="RHEA:10748"/>
        <dbReference type="ChEBI" id="CHEBI:15377"/>
        <dbReference type="ChEBI" id="CHEBI:15378"/>
        <dbReference type="ChEBI" id="CHEBI:16526"/>
        <dbReference type="ChEBI" id="CHEBI:17544"/>
        <dbReference type="EC" id="4.2.1.1"/>
    </reaction>
</comment>
<dbReference type="RefSeq" id="XP_024380704.1">
    <property type="nucleotide sequence ID" value="XM_024524936.2"/>
</dbReference>
<gene>
    <name evidence="11" type="primary">LOC112284757</name>
    <name evidence="10" type="ORF">PHYPA_010385</name>
</gene>
<reference evidence="11" key="3">
    <citation type="submission" date="2020-12" db="UniProtKB">
        <authorList>
            <consortium name="EnsemblPlants"/>
        </authorList>
    </citation>
    <scope>IDENTIFICATION</scope>
</reference>
<dbReference type="GO" id="GO:0008270">
    <property type="term" value="F:zinc ion binding"/>
    <property type="evidence" value="ECO:0007669"/>
    <property type="project" value="UniProtKB-UniRule"/>
</dbReference>
<reference evidence="10 12" key="1">
    <citation type="journal article" date="2008" name="Science">
        <title>The Physcomitrella genome reveals evolutionary insights into the conquest of land by plants.</title>
        <authorList>
            <person name="Rensing S."/>
            <person name="Lang D."/>
            <person name="Zimmer A."/>
            <person name="Terry A."/>
            <person name="Salamov A."/>
            <person name="Shapiro H."/>
            <person name="Nishiyama T."/>
            <person name="Perroud P.-F."/>
            <person name="Lindquist E."/>
            <person name="Kamisugi Y."/>
            <person name="Tanahashi T."/>
            <person name="Sakakibara K."/>
            <person name="Fujita T."/>
            <person name="Oishi K."/>
            <person name="Shin-I T."/>
            <person name="Kuroki Y."/>
            <person name="Toyoda A."/>
            <person name="Suzuki Y."/>
            <person name="Hashimoto A."/>
            <person name="Yamaguchi K."/>
            <person name="Sugano A."/>
            <person name="Kohara Y."/>
            <person name="Fujiyama A."/>
            <person name="Anterola A."/>
            <person name="Aoki S."/>
            <person name="Ashton N."/>
            <person name="Barbazuk W.B."/>
            <person name="Barker E."/>
            <person name="Bennetzen J."/>
            <person name="Bezanilla M."/>
            <person name="Blankenship R."/>
            <person name="Cho S.H."/>
            <person name="Dutcher S."/>
            <person name="Estelle M."/>
            <person name="Fawcett J.A."/>
            <person name="Gundlach H."/>
            <person name="Hanada K."/>
            <person name="Heyl A."/>
            <person name="Hicks K.A."/>
            <person name="Hugh J."/>
            <person name="Lohr M."/>
            <person name="Mayer K."/>
            <person name="Melkozernov A."/>
            <person name="Murata T."/>
            <person name="Nelson D."/>
            <person name="Pils B."/>
            <person name="Prigge M."/>
            <person name="Reiss B."/>
            <person name="Renner T."/>
            <person name="Rombauts S."/>
            <person name="Rushton P."/>
            <person name="Sanderfoot A."/>
            <person name="Schween G."/>
            <person name="Shiu S.-H."/>
            <person name="Stueber K."/>
            <person name="Theodoulou F.L."/>
            <person name="Tu H."/>
            <person name="Van de Peer Y."/>
            <person name="Verrier P.J."/>
            <person name="Waters E."/>
            <person name="Wood A."/>
            <person name="Yang L."/>
            <person name="Cove D."/>
            <person name="Cuming A."/>
            <person name="Hasebe M."/>
            <person name="Lucas S."/>
            <person name="Mishler D.B."/>
            <person name="Reski R."/>
            <person name="Grigoriev I."/>
            <person name="Quatrano R.S."/>
            <person name="Boore J.L."/>
        </authorList>
    </citation>
    <scope>NUCLEOTIDE SEQUENCE [LARGE SCALE GENOMIC DNA]</scope>
    <source>
        <strain evidence="11 12">cv. Gransden 2004</strain>
    </source>
</reference>
<evidence type="ECO:0000256" key="8">
    <source>
        <dbReference type="PIRSR" id="PIRSR601765-1"/>
    </source>
</evidence>
<comment type="similarity">
    <text evidence="2 9">Belongs to the beta-class carbonic anhydrase family.</text>
</comment>
<dbReference type="CDD" id="cd00884">
    <property type="entry name" value="beta_CA_cladeB"/>
    <property type="match status" value="1"/>
</dbReference>
<keyword evidence="12" id="KW-1185">Reference proteome</keyword>
<dbReference type="EMBL" id="ABEU02000007">
    <property type="protein sequence ID" value="PNR51199.1"/>
    <property type="molecule type" value="Genomic_DNA"/>
</dbReference>
<evidence type="ECO:0000256" key="2">
    <source>
        <dbReference type="ARBA" id="ARBA00006217"/>
    </source>
</evidence>
<evidence type="ECO:0000256" key="1">
    <source>
        <dbReference type="ARBA" id="ARBA00002904"/>
    </source>
</evidence>
<keyword evidence="6 9" id="KW-0456">Lyase</keyword>
<dbReference type="FunFam" id="3.40.1050.10:FF:000003">
    <property type="entry name" value="Carbonic anhydrase"/>
    <property type="match status" value="1"/>
</dbReference>
<keyword evidence="4 8" id="KW-0479">Metal-binding</keyword>
<dbReference type="InterPro" id="IPR015892">
    <property type="entry name" value="Carbonic_anhydrase_CS"/>
</dbReference>
<feature type="binding site" evidence="8">
    <location>
        <position position="132"/>
    </location>
    <ligand>
        <name>Zn(2+)</name>
        <dbReference type="ChEBI" id="CHEBI:29105"/>
    </ligand>
</feature>